<dbReference type="Pfam" id="PF02350">
    <property type="entry name" value="Epimerase_2"/>
    <property type="match status" value="1"/>
</dbReference>
<evidence type="ECO:0000259" key="2">
    <source>
        <dbReference type="Pfam" id="PF02350"/>
    </source>
</evidence>
<comment type="caution">
    <text evidence="3">The sequence shown here is derived from an EMBL/GenBank/DDBJ whole genome shotgun (WGS) entry which is preliminary data.</text>
</comment>
<dbReference type="AlphaFoldDB" id="A0A7W8DH66"/>
<dbReference type="Gene3D" id="3.40.50.2000">
    <property type="entry name" value="Glycogen Phosphorylase B"/>
    <property type="match status" value="2"/>
</dbReference>
<comment type="similarity">
    <text evidence="1">Belongs to the UDP-N-acetylglucosamine 2-epimerase family.</text>
</comment>
<dbReference type="EMBL" id="JACHID010000007">
    <property type="protein sequence ID" value="MBB5021963.1"/>
    <property type="molecule type" value="Genomic_DNA"/>
</dbReference>
<evidence type="ECO:0000313" key="4">
    <source>
        <dbReference type="Proteomes" id="UP000528322"/>
    </source>
</evidence>
<keyword evidence="1 3" id="KW-0413">Isomerase</keyword>
<dbReference type="GO" id="GO:0016853">
    <property type="term" value="F:isomerase activity"/>
    <property type="evidence" value="ECO:0007669"/>
    <property type="project" value="UniProtKB-KW"/>
</dbReference>
<gene>
    <name evidence="3" type="ORF">HNR37_001280</name>
</gene>
<name>A0A7W8DH66_9BACT</name>
<feature type="domain" description="UDP-N-acetylglucosamine 2-epimerase" evidence="2">
    <location>
        <begin position="22"/>
        <end position="354"/>
    </location>
</feature>
<dbReference type="NCBIfam" id="TIGR00236">
    <property type="entry name" value="wecB"/>
    <property type="match status" value="1"/>
</dbReference>
<dbReference type="CDD" id="cd03786">
    <property type="entry name" value="GTB_UDP-GlcNAc_2-Epimerase"/>
    <property type="match status" value="1"/>
</dbReference>
<protein>
    <submittedName>
        <fullName evidence="3">UDP-GlcNAc3NAcA epimerase</fullName>
        <ecNumber evidence="3">5.1.3.23</ecNumber>
    </submittedName>
</protein>
<dbReference type="RefSeq" id="WP_183731606.1">
    <property type="nucleotide sequence ID" value="NZ_JACHID010000007.1"/>
</dbReference>
<evidence type="ECO:0000313" key="3">
    <source>
        <dbReference type="EMBL" id="MBB5021963.1"/>
    </source>
</evidence>
<keyword evidence="4" id="KW-1185">Reference proteome</keyword>
<dbReference type="InterPro" id="IPR003331">
    <property type="entry name" value="UDP_GlcNAc_Epimerase_2_dom"/>
</dbReference>
<dbReference type="SUPFAM" id="SSF53756">
    <property type="entry name" value="UDP-Glycosyltransferase/glycogen phosphorylase"/>
    <property type="match status" value="1"/>
</dbReference>
<sequence>MKILTVVGARPQFIKASAMSLEIAKHDGIKEVIVHTGQHYDSSMSDVFFDEMSIPKPKYNLHVGSGSHATMTGKMMEGLSEVICNEHPDWVLVYGDTNSTLAGALTAKKLHFKVAHMEAGLRSHSMHMPEEVNRIVVDRISDLLLCPTETAYNILSDEGFDRYPCTYENVGDIMLDAAFYYQSMAKRPLELRLFNSDFLLCTIHRAENTDQKNRLETLIAALYSVADHKPIVLPMHPRTQQALLKFNLSFDHPNIFLIEPVGYLQMLWLLTNCDAVLTDSGGLQKEAFFFHKPCLILRSETEWVELLDVGNHQLVNPENTCMIGMLKAMQNAAGQYESALFGDGKCAEKSIELILNWSQN</sequence>
<organism evidence="3 4">
    <name type="scientific">Desulfurispira natronophila</name>
    <dbReference type="NCBI Taxonomy" id="682562"/>
    <lineage>
        <taxon>Bacteria</taxon>
        <taxon>Pseudomonadati</taxon>
        <taxon>Chrysiogenota</taxon>
        <taxon>Chrysiogenia</taxon>
        <taxon>Chrysiogenales</taxon>
        <taxon>Chrysiogenaceae</taxon>
        <taxon>Desulfurispira</taxon>
    </lineage>
</organism>
<accession>A0A7W8DH66</accession>
<reference evidence="3 4" key="1">
    <citation type="submission" date="2020-08" db="EMBL/GenBank/DDBJ databases">
        <title>Genomic Encyclopedia of Type Strains, Phase IV (KMG-IV): sequencing the most valuable type-strain genomes for metagenomic binning, comparative biology and taxonomic classification.</title>
        <authorList>
            <person name="Goeker M."/>
        </authorList>
    </citation>
    <scope>NUCLEOTIDE SEQUENCE [LARGE SCALE GENOMIC DNA]</scope>
    <source>
        <strain evidence="3 4">DSM 22071</strain>
    </source>
</reference>
<proteinExistence type="inferred from homology"/>
<dbReference type="PANTHER" id="PTHR43174">
    <property type="entry name" value="UDP-N-ACETYLGLUCOSAMINE 2-EPIMERASE"/>
    <property type="match status" value="1"/>
</dbReference>
<dbReference type="Proteomes" id="UP000528322">
    <property type="component" value="Unassembled WGS sequence"/>
</dbReference>
<dbReference type="EC" id="5.1.3.23" evidence="3"/>
<dbReference type="InterPro" id="IPR029767">
    <property type="entry name" value="WecB-like"/>
</dbReference>
<dbReference type="PANTHER" id="PTHR43174:SF1">
    <property type="entry name" value="UDP-N-ACETYLGLUCOSAMINE 2-EPIMERASE"/>
    <property type="match status" value="1"/>
</dbReference>
<evidence type="ECO:0000256" key="1">
    <source>
        <dbReference type="RuleBase" id="RU003513"/>
    </source>
</evidence>